<evidence type="ECO:0000313" key="2">
    <source>
        <dbReference type="Proteomes" id="UP000030655"/>
    </source>
</evidence>
<reference evidence="2" key="1">
    <citation type="submission" date="2013-02" db="EMBL/GenBank/DDBJ databases">
        <authorList>
            <consortium name="The Broad Institute Genome Sequencing Platform"/>
            <person name="Cuomo C."/>
            <person name="Becnel J."/>
            <person name="Sanscrainte N."/>
            <person name="Walker B."/>
            <person name="Young S.K."/>
            <person name="Zeng Q."/>
            <person name="Gargeya S."/>
            <person name="Fitzgerald M."/>
            <person name="Haas B."/>
            <person name="Abouelleil A."/>
            <person name="Alvarado L."/>
            <person name="Arachchi H.M."/>
            <person name="Berlin A.M."/>
            <person name="Chapman S.B."/>
            <person name="Dewar J."/>
            <person name="Goldberg J."/>
            <person name="Griggs A."/>
            <person name="Gujja S."/>
            <person name="Hansen M."/>
            <person name="Howarth C."/>
            <person name="Imamovic A."/>
            <person name="Larimer J."/>
            <person name="McCowan C."/>
            <person name="Murphy C."/>
            <person name="Neiman D."/>
            <person name="Pearson M."/>
            <person name="Priest M."/>
            <person name="Roberts A."/>
            <person name="Saif S."/>
            <person name="Shea T."/>
            <person name="Sisk P."/>
            <person name="Sykes S."/>
            <person name="Wortman J."/>
            <person name="Nusbaum C."/>
            <person name="Birren B."/>
        </authorList>
    </citation>
    <scope>NUCLEOTIDE SEQUENCE [LARGE SCALE GENOMIC DNA]</scope>
    <source>
        <strain evidence="2">PRA339</strain>
    </source>
</reference>
<evidence type="ECO:0000313" key="1">
    <source>
        <dbReference type="EMBL" id="KCZ80634.1"/>
    </source>
</evidence>
<gene>
    <name evidence="1" type="ORF">H312_01960</name>
</gene>
<accession>A0A059F0X2</accession>
<dbReference type="HOGENOM" id="CLU_1229664_0_0_1"/>
<sequence>MDQNKCVSCKESAFTEIRKVFYCKGCFMRTIHKKIKRNVYLCSFRRNINVFFDRRKGDYVILHALNEIYFVNSKSNTRVFNIIGDSSYLNYTINKEVDFELIKEEFQCINEDASTPLISCLIGKSANELCFDGLKCILNNQPHKLRMLANNKITSKGIEFINVLENVTNKEIDIYYDLIKEKSVILKEEPKYEDKLTSLCNNFMNELEENNCGVFFNFLELLRKV</sequence>
<reference evidence="1 2" key="2">
    <citation type="submission" date="2014-03" db="EMBL/GenBank/DDBJ databases">
        <title>The Genome Sequence of Anncaliia algerae insect isolate PRA339.</title>
        <authorList>
            <consortium name="The Broad Institute Genome Sequencing Platform"/>
            <consortium name="The Broad Institute Genome Sequencing Center for Infectious Disease"/>
            <person name="Cuomo C."/>
            <person name="Becnel J."/>
            <person name="Sanscrainte N."/>
            <person name="Walker B."/>
            <person name="Young S.K."/>
            <person name="Zeng Q."/>
            <person name="Gargeya S."/>
            <person name="Fitzgerald M."/>
            <person name="Haas B."/>
            <person name="Abouelleil A."/>
            <person name="Alvarado L."/>
            <person name="Arachchi H.M."/>
            <person name="Berlin A.M."/>
            <person name="Chapman S.B."/>
            <person name="Dewar J."/>
            <person name="Goldberg J."/>
            <person name="Griggs A."/>
            <person name="Gujja S."/>
            <person name="Hansen M."/>
            <person name="Howarth C."/>
            <person name="Imamovic A."/>
            <person name="Larimer J."/>
            <person name="McCowan C."/>
            <person name="Murphy C."/>
            <person name="Neiman D."/>
            <person name="Pearson M."/>
            <person name="Priest M."/>
            <person name="Roberts A."/>
            <person name="Saif S."/>
            <person name="Shea T."/>
            <person name="Sisk P."/>
            <person name="Sykes S."/>
            <person name="Wortman J."/>
            <person name="Nusbaum C."/>
            <person name="Birren B."/>
        </authorList>
    </citation>
    <scope>NUCLEOTIDE SEQUENCE [LARGE SCALE GENOMIC DNA]</scope>
    <source>
        <strain evidence="1 2">PRA339</strain>
    </source>
</reference>
<organism evidence="1 2">
    <name type="scientific">Anncaliia algerae PRA339</name>
    <dbReference type="NCBI Taxonomy" id="1288291"/>
    <lineage>
        <taxon>Eukaryota</taxon>
        <taxon>Fungi</taxon>
        <taxon>Fungi incertae sedis</taxon>
        <taxon>Microsporidia</taxon>
        <taxon>Tubulinosematoidea</taxon>
        <taxon>Tubulinosematidae</taxon>
        <taxon>Anncaliia</taxon>
    </lineage>
</organism>
<dbReference type="AlphaFoldDB" id="A0A059F0X2"/>
<dbReference type="EMBL" id="KK365170">
    <property type="protein sequence ID" value="KCZ80634.1"/>
    <property type="molecule type" value="Genomic_DNA"/>
</dbReference>
<dbReference type="OrthoDB" id="2197340at2759"/>
<keyword evidence="2" id="KW-1185">Reference proteome</keyword>
<protein>
    <recommendedName>
        <fullName evidence="3">Cytoplasmic tRNA 2-thiolation protein 2</fullName>
    </recommendedName>
</protein>
<proteinExistence type="predicted"/>
<dbReference type="Proteomes" id="UP000030655">
    <property type="component" value="Unassembled WGS sequence"/>
</dbReference>
<evidence type="ECO:0008006" key="3">
    <source>
        <dbReference type="Google" id="ProtNLM"/>
    </source>
</evidence>
<name>A0A059F0X2_9MICR</name>
<dbReference type="VEuPathDB" id="MicrosporidiaDB:H312_01960"/>